<comment type="catalytic activity">
    <reaction evidence="2">
        <text>L-homoserine + acetyl-CoA = O-acetyl-L-homoserine + CoA</text>
        <dbReference type="Rhea" id="RHEA:13701"/>
        <dbReference type="ChEBI" id="CHEBI:57287"/>
        <dbReference type="ChEBI" id="CHEBI:57288"/>
        <dbReference type="ChEBI" id="CHEBI:57476"/>
        <dbReference type="ChEBI" id="CHEBI:57716"/>
        <dbReference type="EC" id="2.3.1.31"/>
    </reaction>
</comment>
<proteinExistence type="inferred from homology"/>
<feature type="binding site" evidence="2">
    <location>
        <position position="233"/>
    </location>
    <ligand>
        <name>substrate</name>
    </ligand>
</feature>
<organism evidence="5">
    <name type="scientific">uncultured Sulfurovum sp</name>
    <dbReference type="NCBI Taxonomy" id="269237"/>
    <lineage>
        <taxon>Bacteria</taxon>
        <taxon>Pseudomonadati</taxon>
        <taxon>Campylobacterota</taxon>
        <taxon>Epsilonproteobacteria</taxon>
        <taxon>Campylobacterales</taxon>
        <taxon>Sulfurovaceae</taxon>
        <taxon>Sulfurovum</taxon>
        <taxon>environmental samples</taxon>
    </lineage>
</organism>
<gene>
    <name evidence="2" type="primary">metXA</name>
    <name evidence="5" type="ORF">HELGO_WM4331</name>
</gene>
<keyword evidence="2" id="KW-0486">Methionine biosynthesis</keyword>
<comment type="subunit">
    <text evidence="2">Homodimer.</text>
</comment>
<dbReference type="InterPro" id="IPR029058">
    <property type="entry name" value="AB_hydrolase_fold"/>
</dbReference>
<dbReference type="Gene3D" id="1.10.1740.110">
    <property type="match status" value="1"/>
</dbReference>
<evidence type="ECO:0000256" key="2">
    <source>
        <dbReference type="HAMAP-Rule" id="MF_00296"/>
    </source>
</evidence>
<comment type="subcellular location">
    <subcellularLocation>
        <location evidence="2">Cytoplasm</location>
    </subcellularLocation>
</comment>
<sequence length="381" mass="43684">MTNMIIKYKLDKILLMKLETHVAHFTSPLYLESGRILEPYKIAYETYGEINPDASNVILVCHALSGSAHAAGKYENEIKAGWWDALIGDGKAIDTEKYFVISTNVLGSCFGSTSPMDNDYPKQRPFRMKFPVLTIKDMIKAQKQLLSQLGIHHLYAIIGGSMGGMQALQFAVDYPNFSDKIISLAATYATQPWTMSFNKVAMEAIRRDPKFENGNYTKDAFIEDGFDGLAIGRIAGHISYLSPDSMNNKFGRNYVNNDGLFELFGRYEVERYMEYNSNNFSRIFDPLSYLYIVKAINTFNLSRGYDSLHEAIFRIKADVTLISFKSDYLFFPKEMEHVYKMLHRNNQKASYYDIDSNYGHDSFLVEIEKFDTIIKEKLEKN</sequence>
<dbReference type="NCBIfam" id="NF001209">
    <property type="entry name" value="PRK00175.1"/>
    <property type="match status" value="1"/>
</dbReference>
<comment type="similarity">
    <text evidence="2">Belongs to the AB hydrolase superfamily. MetX family.</text>
</comment>
<feature type="active site" description="Nucleophile" evidence="2 3">
    <location>
        <position position="161"/>
    </location>
</feature>
<comment type="function">
    <text evidence="2">Transfers an acetyl group from acetyl-CoA to L-homoserine, forming acetyl-L-homoserine.</text>
</comment>
<dbReference type="GO" id="GO:0005737">
    <property type="term" value="C:cytoplasm"/>
    <property type="evidence" value="ECO:0007669"/>
    <property type="project" value="UniProtKB-SubCell"/>
</dbReference>
<dbReference type="AlphaFoldDB" id="A0A6S6T2Y8"/>
<comment type="caution">
    <text evidence="2">Lacks conserved residue(s) required for the propagation of feature annotation.</text>
</comment>
<evidence type="ECO:0000256" key="3">
    <source>
        <dbReference type="PIRSR" id="PIRSR000443-1"/>
    </source>
</evidence>
<dbReference type="PANTHER" id="PTHR32268:SF11">
    <property type="entry name" value="HOMOSERINE O-ACETYLTRANSFERASE"/>
    <property type="match status" value="1"/>
</dbReference>
<name>A0A6S6T2Y8_9BACT</name>
<dbReference type="EC" id="2.3.1.31" evidence="2"/>
<keyword evidence="2 5" id="KW-0012">Acyltransferase</keyword>
<dbReference type="NCBIfam" id="TIGR01392">
    <property type="entry name" value="homoserO_Ac_trn"/>
    <property type="match status" value="1"/>
</dbReference>
<dbReference type="UniPathway" id="UPA00051">
    <property type="reaction ID" value="UER00074"/>
</dbReference>
<dbReference type="Gene3D" id="3.40.50.1820">
    <property type="entry name" value="alpha/beta hydrolase"/>
    <property type="match status" value="1"/>
</dbReference>
<dbReference type="InterPro" id="IPR000073">
    <property type="entry name" value="AB_hydrolase_1"/>
</dbReference>
<keyword evidence="1 2" id="KW-0808">Transferase</keyword>
<keyword evidence="2" id="KW-0963">Cytoplasm</keyword>
<dbReference type="GO" id="GO:0004414">
    <property type="term" value="F:homoserine O-acetyltransferase activity"/>
    <property type="evidence" value="ECO:0007669"/>
    <property type="project" value="UniProtKB-UniRule"/>
</dbReference>
<evidence type="ECO:0000259" key="4">
    <source>
        <dbReference type="Pfam" id="PF00561"/>
    </source>
</evidence>
<feature type="domain" description="AB hydrolase-1" evidence="4">
    <location>
        <begin position="56"/>
        <end position="225"/>
    </location>
</feature>
<dbReference type="Pfam" id="PF00561">
    <property type="entry name" value="Abhydrolase_1"/>
    <property type="match status" value="1"/>
</dbReference>
<keyword evidence="2" id="KW-0028">Amino-acid biosynthesis</keyword>
<dbReference type="SUPFAM" id="SSF53474">
    <property type="entry name" value="alpha/beta-Hydrolases"/>
    <property type="match status" value="1"/>
</dbReference>
<dbReference type="InterPro" id="IPR008220">
    <property type="entry name" value="HAT_MetX-like"/>
</dbReference>
<accession>A0A6S6T2Y8</accession>
<feature type="binding site" evidence="2">
    <location>
        <position position="361"/>
    </location>
    <ligand>
        <name>substrate</name>
    </ligand>
</feature>
<protein>
    <recommendedName>
        <fullName evidence="2">Homoserine O-acetyltransferase</fullName>
        <shortName evidence="2">HAT</shortName>
        <ecNumber evidence="2">2.3.1.31</ecNumber>
    </recommendedName>
    <alternativeName>
        <fullName evidence="2">Homoserine transacetylase</fullName>
        <shortName evidence="2">HTA</shortName>
    </alternativeName>
</protein>
<dbReference type="HAMAP" id="MF_00296">
    <property type="entry name" value="MetX_acyltransf"/>
    <property type="match status" value="1"/>
</dbReference>
<dbReference type="GO" id="GO:0009086">
    <property type="term" value="P:methionine biosynthetic process"/>
    <property type="evidence" value="ECO:0007669"/>
    <property type="project" value="UniProtKB-UniRule"/>
</dbReference>
<dbReference type="EMBL" id="CACVAU010000044">
    <property type="protein sequence ID" value="CAA6815151.1"/>
    <property type="molecule type" value="Genomic_DNA"/>
</dbReference>
<reference evidence="5" key="1">
    <citation type="submission" date="2020-01" db="EMBL/GenBank/DDBJ databases">
        <authorList>
            <person name="Meier V. D."/>
            <person name="Meier V D."/>
        </authorList>
    </citation>
    <scope>NUCLEOTIDE SEQUENCE</scope>
    <source>
        <strain evidence="5">HLG_WM_MAG_05</strain>
    </source>
</reference>
<dbReference type="GO" id="GO:0009092">
    <property type="term" value="P:homoserine metabolic process"/>
    <property type="evidence" value="ECO:0007669"/>
    <property type="project" value="TreeGrafter"/>
</dbReference>
<dbReference type="PANTHER" id="PTHR32268">
    <property type="entry name" value="HOMOSERINE O-ACETYLTRANSFERASE"/>
    <property type="match status" value="1"/>
</dbReference>
<evidence type="ECO:0000256" key="1">
    <source>
        <dbReference type="ARBA" id="ARBA00022679"/>
    </source>
</evidence>
<comment type="pathway">
    <text evidence="2">Amino-acid biosynthesis; L-methionine biosynthesis via de novo pathway; O-acetyl-L-homoserine from L-homoserine: step 1/1.</text>
</comment>
<feature type="active site" evidence="2 3">
    <location>
        <position position="360"/>
    </location>
</feature>
<feature type="active site" evidence="2 3">
    <location>
        <position position="327"/>
    </location>
</feature>
<dbReference type="PIRSF" id="PIRSF000443">
    <property type="entry name" value="Homoser_Ac_trans"/>
    <property type="match status" value="1"/>
</dbReference>
<evidence type="ECO:0000313" key="5">
    <source>
        <dbReference type="EMBL" id="CAA6815151.1"/>
    </source>
</evidence>